<evidence type="ECO:0000313" key="4">
    <source>
        <dbReference type="EMBL" id="EMB30560.1"/>
    </source>
</evidence>
<dbReference type="Pfam" id="PF11680">
    <property type="entry name" value="DUF3276"/>
    <property type="match status" value="1"/>
</dbReference>
<keyword evidence="2" id="KW-0238">DNA-binding</keyword>
<feature type="region of interest" description="Disordered" evidence="3">
    <location>
        <begin position="81"/>
        <end position="130"/>
    </location>
</feature>
<name>A0A0E2E1G3_TREDN</name>
<dbReference type="EMBL" id="AGDV01000021">
    <property type="protein sequence ID" value="EMB30560.1"/>
    <property type="molecule type" value="Genomic_DNA"/>
</dbReference>
<accession>A0A0E2E1G3</accession>
<evidence type="ECO:0008006" key="5">
    <source>
        <dbReference type="Google" id="ProtNLM"/>
    </source>
</evidence>
<dbReference type="Proteomes" id="UP000011705">
    <property type="component" value="Chromosome"/>
</dbReference>
<feature type="compositionally biased region" description="Basic residues" evidence="3">
    <location>
        <begin position="120"/>
        <end position="130"/>
    </location>
</feature>
<evidence type="ECO:0000256" key="2">
    <source>
        <dbReference type="ARBA" id="ARBA00023125"/>
    </source>
</evidence>
<evidence type="ECO:0000256" key="1">
    <source>
        <dbReference type="ARBA" id="ARBA00009251"/>
    </source>
</evidence>
<dbReference type="Gene3D" id="3.10.450.700">
    <property type="match status" value="1"/>
</dbReference>
<dbReference type="GeneID" id="2741376"/>
<dbReference type="InterPro" id="IPR006628">
    <property type="entry name" value="PUR-bd_fam"/>
</dbReference>
<comment type="similarity">
    <text evidence="1">Belongs to the PUR DNA-binding protein family.</text>
</comment>
<organism evidence="4">
    <name type="scientific">Treponema denticola H-22</name>
    <dbReference type="NCBI Taxonomy" id="999432"/>
    <lineage>
        <taxon>Bacteria</taxon>
        <taxon>Pseudomonadati</taxon>
        <taxon>Spirochaetota</taxon>
        <taxon>Spirochaetia</taxon>
        <taxon>Spirochaetales</taxon>
        <taxon>Treponemataceae</taxon>
        <taxon>Treponema</taxon>
    </lineage>
</organism>
<feature type="compositionally biased region" description="Basic and acidic residues" evidence="3">
    <location>
        <begin position="86"/>
        <end position="101"/>
    </location>
</feature>
<dbReference type="HOGENOM" id="CLU_144077_0_0_12"/>
<dbReference type="PATRIC" id="fig|999432.5.peg.2332"/>
<proteinExistence type="inferred from homology"/>
<comment type="caution">
    <text evidence="4">The sequence shown here is derived from an EMBL/GenBank/DDBJ whole genome shotgun (WGS) entry which is preliminary data.</text>
</comment>
<dbReference type="AlphaFoldDB" id="A0A0E2E1G3"/>
<dbReference type="GO" id="GO:0000977">
    <property type="term" value="F:RNA polymerase II transcription regulatory region sequence-specific DNA binding"/>
    <property type="evidence" value="ECO:0007669"/>
    <property type="project" value="InterPro"/>
</dbReference>
<dbReference type="SMART" id="SM00712">
    <property type="entry name" value="PUR"/>
    <property type="match status" value="1"/>
</dbReference>
<protein>
    <recommendedName>
        <fullName evidence="5">DUF3276 family protein</fullName>
    </recommendedName>
</protein>
<dbReference type="RefSeq" id="WP_002672091.1">
    <property type="nucleotide sequence ID" value="NZ_CM001795.1"/>
</dbReference>
<feature type="compositionally biased region" description="Basic and acidic residues" evidence="3">
    <location>
        <begin position="110"/>
        <end position="119"/>
    </location>
</feature>
<dbReference type="GO" id="GO:0032422">
    <property type="term" value="F:purine-rich negative regulatory element binding"/>
    <property type="evidence" value="ECO:0007669"/>
    <property type="project" value="InterPro"/>
</dbReference>
<sequence length="130" mass="14708">MGIRGELFTTQVSAENRTYFFNVKENTKGDVFLQVVESKVSEGLGFDRHAVVVFEDEMRPFLQGLDKCIEFIEKNRKEKAKAKAKKVSDAKKAAEKSDKPAKPRASKGQSAEKKDGEKSRVKKVIKKKTR</sequence>
<reference evidence="4" key="1">
    <citation type="submission" date="2012-01" db="EMBL/GenBank/DDBJ databases">
        <title>The Genome Sequence of Treponema denticola H-22.</title>
        <authorList>
            <consortium name="The Broad Institute Genome Sequencing Platform"/>
            <person name="Earl A."/>
            <person name="Ward D."/>
            <person name="Feldgarden M."/>
            <person name="Gevers D."/>
            <person name="Blanton J.M."/>
            <person name="Fenno C.J."/>
            <person name="Baranova O.V."/>
            <person name="Mathney J."/>
            <person name="Dewhirst F.E."/>
            <person name="Izard J."/>
            <person name="Young S.K."/>
            <person name="Zeng Q."/>
            <person name="Gargeya S."/>
            <person name="Fitzgerald M."/>
            <person name="Haas B."/>
            <person name="Abouelleil A."/>
            <person name="Alvarado L."/>
            <person name="Arachchi H.M."/>
            <person name="Berlin A."/>
            <person name="Chapman S.B."/>
            <person name="Gearin G."/>
            <person name="Goldberg J."/>
            <person name="Griggs A."/>
            <person name="Gujja S."/>
            <person name="Hansen M."/>
            <person name="Heiman D."/>
            <person name="Howarth C."/>
            <person name="Larimer J."/>
            <person name="Lui A."/>
            <person name="MacDonald P.J.P."/>
            <person name="McCowen C."/>
            <person name="Montmayeur A."/>
            <person name="Murphy C."/>
            <person name="Neiman D."/>
            <person name="Pearson M."/>
            <person name="Priest M."/>
            <person name="Roberts A."/>
            <person name="Saif S."/>
            <person name="Shea T."/>
            <person name="Sisk P."/>
            <person name="Stolte C."/>
            <person name="Sykes S."/>
            <person name="Wortman J."/>
            <person name="Nusbaum C."/>
            <person name="Birren B."/>
        </authorList>
    </citation>
    <scope>NUCLEOTIDE SEQUENCE [LARGE SCALE GENOMIC DNA]</scope>
    <source>
        <strain evidence="4">H-22</strain>
    </source>
</reference>
<gene>
    <name evidence="4" type="ORF">HMPREF9726_02245</name>
</gene>
<evidence type="ECO:0000256" key="3">
    <source>
        <dbReference type="SAM" id="MobiDB-lite"/>
    </source>
</evidence>